<organism evidence="1 2">
    <name type="scientific">Rangifer tarandus platyrhynchus</name>
    <name type="common">Svalbard reindeer</name>
    <dbReference type="NCBI Taxonomy" id="3082113"/>
    <lineage>
        <taxon>Eukaryota</taxon>
        <taxon>Metazoa</taxon>
        <taxon>Chordata</taxon>
        <taxon>Craniata</taxon>
        <taxon>Vertebrata</taxon>
        <taxon>Euteleostomi</taxon>
        <taxon>Mammalia</taxon>
        <taxon>Eutheria</taxon>
        <taxon>Laurasiatheria</taxon>
        <taxon>Artiodactyla</taxon>
        <taxon>Ruminantia</taxon>
        <taxon>Pecora</taxon>
        <taxon>Cervidae</taxon>
        <taxon>Odocoileinae</taxon>
        <taxon>Rangifer</taxon>
    </lineage>
</organism>
<keyword evidence="2" id="KW-1185">Reference proteome</keyword>
<protein>
    <submittedName>
        <fullName evidence="1">Uncharacterized protein</fullName>
    </submittedName>
</protein>
<name>A0ABN8XUC0_RANTA</name>
<reference evidence="1" key="1">
    <citation type="submission" date="2023-04" db="EMBL/GenBank/DDBJ databases">
        <authorList>
            <consortium name="ELIXIR-Norway"/>
        </authorList>
    </citation>
    <scope>NUCLEOTIDE SEQUENCE [LARGE SCALE GENOMIC DNA]</scope>
</reference>
<sequence length="147" mass="15886">MADITPISPEEPRVNIQLHDPLGPVRELDLKQRQVVANHHVHTEHKLCKLMTHAVLTWTREPQALGTVSPDRFSGQLRRTSTLQLTLGLLFVAGTGLHSPGPGHAPGVCAHLSPLVPEALAWLGTALPCPASSTRGSPRRAAEFGKR</sequence>
<proteinExistence type="predicted"/>
<dbReference type="Proteomes" id="UP001176941">
    <property type="component" value="Chromosome 10"/>
</dbReference>
<evidence type="ECO:0000313" key="2">
    <source>
        <dbReference type="Proteomes" id="UP001176941"/>
    </source>
</evidence>
<accession>A0ABN8XUC0</accession>
<evidence type="ECO:0000313" key="1">
    <source>
        <dbReference type="EMBL" id="CAI9152987.1"/>
    </source>
</evidence>
<gene>
    <name evidence="1" type="ORF">MRATA1EN1_LOCUS1949</name>
</gene>
<dbReference type="EMBL" id="OX459946">
    <property type="protein sequence ID" value="CAI9152987.1"/>
    <property type="molecule type" value="Genomic_DNA"/>
</dbReference>